<dbReference type="Pfam" id="PF01436">
    <property type="entry name" value="NHL"/>
    <property type="match status" value="1"/>
</dbReference>
<keyword evidence="4" id="KW-1185">Reference proteome</keyword>
<dbReference type="Proteomes" id="UP001204376">
    <property type="component" value="Unassembled WGS sequence"/>
</dbReference>
<dbReference type="Gene3D" id="2.120.10.30">
    <property type="entry name" value="TolB, C-terminal domain"/>
    <property type="match status" value="3"/>
</dbReference>
<dbReference type="InterPro" id="IPR011042">
    <property type="entry name" value="6-blade_b-propeller_TolB-like"/>
</dbReference>
<evidence type="ECO:0000256" key="1">
    <source>
        <dbReference type="ARBA" id="ARBA00022737"/>
    </source>
</evidence>
<evidence type="ECO:0000313" key="3">
    <source>
        <dbReference type="EMBL" id="MCQ6959213.1"/>
    </source>
</evidence>
<protein>
    <recommendedName>
        <fullName evidence="5">NHL repeat-containing protein</fullName>
    </recommendedName>
</protein>
<dbReference type="InterPro" id="IPR001258">
    <property type="entry name" value="NHL_repeat"/>
</dbReference>
<evidence type="ECO:0000256" key="2">
    <source>
        <dbReference type="PROSITE-ProRule" id="PRU00504"/>
    </source>
</evidence>
<sequence length="369" mass="39878">MKILKSALVAILWIATLLSIYSCKKEQINTNENAKEVVSAAMGKFTGPLVVSLYAGVENQEYGFTDGPRLLAKFASPYGITSTPTGALYITDGANLSTVGHYSNIRKISPEGLVSTLVFKQLNSPGAITSTSDGSVYFLEYGSKPNNQKIRRITLDDQIQPRLEFCRIGINGARIPYVFISIYDFAVASDGTIYLIDGNANTIIKRATNSITTEFAGQTLRTGYKDGKGADATFNRPTNIAIDDDGNLYVTDFYNFRIRKITPDGTVSTIAGSTKGFADGIGSNAKFTSLQDIAVADSNTLVVADGFAVRSIDLTTHQVTTIAGSQTFGNVNGPALSARFGAISQIAVHNNDIYISEQYFRYIRKISPL</sequence>
<name>A0ABT1T5J7_9SPHI</name>
<evidence type="ECO:0000313" key="4">
    <source>
        <dbReference type="Proteomes" id="UP001204376"/>
    </source>
</evidence>
<reference evidence="3 4" key="1">
    <citation type="submission" date="2022-07" db="EMBL/GenBank/DDBJ databases">
        <title>Mucilaginibacter sp. JC4.</title>
        <authorList>
            <person name="Le V."/>
            <person name="Ko S.-R."/>
            <person name="Ahn C.-Y."/>
            <person name="Oh H.-M."/>
        </authorList>
    </citation>
    <scope>NUCLEOTIDE SEQUENCE [LARGE SCALE GENOMIC DNA]</scope>
    <source>
        <strain evidence="3 4">JC4</strain>
    </source>
</reference>
<dbReference type="SUPFAM" id="SSF101898">
    <property type="entry name" value="NHL repeat"/>
    <property type="match status" value="1"/>
</dbReference>
<accession>A0ABT1T5J7</accession>
<comment type="caution">
    <text evidence="3">The sequence shown here is derived from an EMBL/GenBank/DDBJ whole genome shotgun (WGS) entry which is preliminary data.</text>
</comment>
<keyword evidence="1" id="KW-0677">Repeat</keyword>
<feature type="repeat" description="NHL" evidence="2">
    <location>
        <begin position="229"/>
        <end position="264"/>
    </location>
</feature>
<evidence type="ECO:0008006" key="5">
    <source>
        <dbReference type="Google" id="ProtNLM"/>
    </source>
</evidence>
<gene>
    <name evidence="3" type="ORF">NPE20_14650</name>
</gene>
<dbReference type="PROSITE" id="PS51125">
    <property type="entry name" value="NHL"/>
    <property type="match status" value="1"/>
</dbReference>
<organism evidence="3 4">
    <name type="scientific">Mucilaginibacter aquariorum</name>
    <dbReference type="NCBI Taxonomy" id="2967225"/>
    <lineage>
        <taxon>Bacteria</taxon>
        <taxon>Pseudomonadati</taxon>
        <taxon>Bacteroidota</taxon>
        <taxon>Sphingobacteriia</taxon>
        <taxon>Sphingobacteriales</taxon>
        <taxon>Sphingobacteriaceae</taxon>
        <taxon>Mucilaginibacter</taxon>
    </lineage>
</organism>
<dbReference type="PANTHER" id="PTHR13833">
    <property type="match status" value="1"/>
</dbReference>
<dbReference type="EMBL" id="JANHOH010000002">
    <property type="protein sequence ID" value="MCQ6959213.1"/>
    <property type="molecule type" value="Genomic_DNA"/>
</dbReference>
<dbReference type="PROSITE" id="PS51257">
    <property type="entry name" value="PROKAR_LIPOPROTEIN"/>
    <property type="match status" value="1"/>
</dbReference>
<proteinExistence type="predicted"/>
<dbReference type="PANTHER" id="PTHR13833:SF71">
    <property type="entry name" value="NHL DOMAIN-CONTAINING PROTEIN"/>
    <property type="match status" value="1"/>
</dbReference>
<dbReference type="RefSeq" id="WP_256539400.1">
    <property type="nucleotide sequence ID" value="NZ_JANHOH010000002.1"/>
</dbReference>